<gene>
    <name evidence="2" type="ORF">WJ96_05845</name>
</gene>
<name>A0AAW3MY18_9BURK</name>
<comment type="caution">
    <text evidence="2">The sequence shown here is derived from an EMBL/GenBank/DDBJ whole genome shotgun (WGS) entry which is preliminary data.</text>
</comment>
<evidence type="ECO:0000259" key="1">
    <source>
        <dbReference type="Pfam" id="PF13223"/>
    </source>
</evidence>
<keyword evidence="3" id="KW-1185">Reference proteome</keyword>
<reference evidence="2 3" key="1">
    <citation type="submission" date="2015-11" db="EMBL/GenBank/DDBJ databases">
        <title>Expanding the genomic diversity of Burkholderia species for the development of highly accurate diagnostics.</title>
        <authorList>
            <person name="Sahl J."/>
            <person name="Keim P."/>
            <person name="Wagner D."/>
        </authorList>
    </citation>
    <scope>NUCLEOTIDE SEQUENCE [LARGE SCALE GENOMIC DNA]</scope>
    <source>
        <strain evidence="2 3">MSMB1808WGS</strain>
    </source>
</reference>
<dbReference type="Proteomes" id="UP000056453">
    <property type="component" value="Unassembled WGS sequence"/>
</dbReference>
<dbReference type="Pfam" id="PF13223">
    <property type="entry name" value="DUF4031"/>
    <property type="match status" value="1"/>
</dbReference>
<evidence type="ECO:0000313" key="2">
    <source>
        <dbReference type="EMBL" id="KVP98091.1"/>
    </source>
</evidence>
<dbReference type="EMBL" id="LPBJ01000047">
    <property type="protein sequence ID" value="KVP98091.1"/>
    <property type="molecule type" value="Genomic_DNA"/>
</dbReference>
<dbReference type="RefSeq" id="WP_059954176.1">
    <property type="nucleotide sequence ID" value="NZ_LPBJ01000047.1"/>
</dbReference>
<organism evidence="2 3">
    <name type="scientific">Burkholderia ubonensis</name>
    <dbReference type="NCBI Taxonomy" id="101571"/>
    <lineage>
        <taxon>Bacteria</taxon>
        <taxon>Pseudomonadati</taxon>
        <taxon>Pseudomonadota</taxon>
        <taxon>Betaproteobacteria</taxon>
        <taxon>Burkholderiales</taxon>
        <taxon>Burkholderiaceae</taxon>
        <taxon>Burkholderia</taxon>
        <taxon>Burkholderia cepacia complex</taxon>
    </lineage>
</organism>
<dbReference type="AlphaFoldDB" id="A0AAW3MY18"/>
<protein>
    <recommendedName>
        <fullName evidence="1">DUF4031 domain-containing protein</fullName>
    </recommendedName>
</protein>
<dbReference type="InterPro" id="IPR025109">
    <property type="entry name" value="DUF4031"/>
</dbReference>
<sequence length="112" mass="12510">MAVYVDDMEAPYGRMKMCHLIADTDEELHAMADRIGVARKWHQKPGTARSHYDIALSKKELALAAGAIPITWKQAGAMTARRRETGSLGAPENAVEWLRGQRAEFVKDKEES</sequence>
<feature type="domain" description="DUF4031" evidence="1">
    <location>
        <begin position="3"/>
        <end position="79"/>
    </location>
</feature>
<accession>A0AAW3MY18</accession>
<proteinExistence type="predicted"/>
<evidence type="ECO:0000313" key="3">
    <source>
        <dbReference type="Proteomes" id="UP000056453"/>
    </source>
</evidence>